<reference evidence="19" key="1">
    <citation type="journal article" date="2023" name="bioRxiv">
        <title>Improved chromosome-level genome assembly for marigold (Tagetes erecta).</title>
        <authorList>
            <person name="Jiang F."/>
            <person name="Yuan L."/>
            <person name="Wang S."/>
            <person name="Wang H."/>
            <person name="Xu D."/>
            <person name="Wang A."/>
            <person name="Fan W."/>
        </authorList>
    </citation>
    <scope>NUCLEOTIDE SEQUENCE</scope>
    <source>
        <strain evidence="19">WSJ</strain>
        <tissue evidence="19">Leaf</tissue>
    </source>
</reference>
<evidence type="ECO:0000256" key="17">
    <source>
        <dbReference type="SAM" id="SignalP"/>
    </source>
</evidence>
<evidence type="ECO:0000313" key="20">
    <source>
        <dbReference type="Proteomes" id="UP001229421"/>
    </source>
</evidence>
<evidence type="ECO:0000256" key="14">
    <source>
        <dbReference type="ARBA" id="ARBA00024209"/>
    </source>
</evidence>
<dbReference type="PANTHER" id="PTHR46279:SF20">
    <property type="entry name" value="ZINC FINGER, RING_FYVE_PHD-TYPE-RELATED"/>
    <property type="match status" value="1"/>
</dbReference>
<dbReference type="InterPro" id="IPR025287">
    <property type="entry name" value="WAK_GUB"/>
</dbReference>
<comment type="subcellular location">
    <subcellularLocation>
        <location evidence="2">Membrane</location>
        <topology evidence="2">Single-pass membrane protein</topology>
    </subcellularLocation>
</comment>
<evidence type="ECO:0000256" key="11">
    <source>
        <dbReference type="ARBA" id="ARBA00022833"/>
    </source>
</evidence>
<evidence type="ECO:0000256" key="7">
    <source>
        <dbReference type="ARBA" id="ARBA00022723"/>
    </source>
</evidence>
<dbReference type="GO" id="GO:0030247">
    <property type="term" value="F:polysaccharide binding"/>
    <property type="evidence" value="ECO:0007669"/>
    <property type="project" value="InterPro"/>
</dbReference>
<evidence type="ECO:0000256" key="1">
    <source>
        <dbReference type="ARBA" id="ARBA00000900"/>
    </source>
</evidence>
<comment type="similarity">
    <text evidence="14">Belongs to the RING-type zinc finger family. ATL subfamily.</text>
</comment>
<evidence type="ECO:0000313" key="19">
    <source>
        <dbReference type="EMBL" id="KAK1436130.1"/>
    </source>
</evidence>
<feature type="transmembrane region" description="Helical" evidence="16">
    <location>
        <begin position="229"/>
        <end position="251"/>
    </location>
</feature>
<dbReference type="Proteomes" id="UP001229421">
    <property type="component" value="Unassembled WGS sequence"/>
</dbReference>
<evidence type="ECO:0000256" key="10">
    <source>
        <dbReference type="ARBA" id="ARBA00022786"/>
    </source>
</evidence>
<name>A0AAD8L5N0_TARER</name>
<keyword evidence="9 15" id="KW-0863">Zinc-finger</keyword>
<dbReference type="Pfam" id="PF13639">
    <property type="entry name" value="zf-RING_2"/>
    <property type="match status" value="1"/>
</dbReference>
<comment type="caution">
    <text evidence="19">The sequence shown here is derived from an EMBL/GenBank/DDBJ whole genome shotgun (WGS) entry which is preliminary data.</text>
</comment>
<organism evidence="19 20">
    <name type="scientific">Tagetes erecta</name>
    <name type="common">African marigold</name>
    <dbReference type="NCBI Taxonomy" id="13708"/>
    <lineage>
        <taxon>Eukaryota</taxon>
        <taxon>Viridiplantae</taxon>
        <taxon>Streptophyta</taxon>
        <taxon>Embryophyta</taxon>
        <taxon>Tracheophyta</taxon>
        <taxon>Spermatophyta</taxon>
        <taxon>Magnoliopsida</taxon>
        <taxon>eudicotyledons</taxon>
        <taxon>Gunneridae</taxon>
        <taxon>Pentapetalae</taxon>
        <taxon>asterids</taxon>
        <taxon>campanulids</taxon>
        <taxon>Asterales</taxon>
        <taxon>Asteraceae</taxon>
        <taxon>Asteroideae</taxon>
        <taxon>Heliantheae alliance</taxon>
        <taxon>Tageteae</taxon>
        <taxon>Tagetes</taxon>
    </lineage>
</organism>
<keyword evidence="7" id="KW-0479">Metal-binding</keyword>
<evidence type="ECO:0000256" key="15">
    <source>
        <dbReference type="PROSITE-ProRule" id="PRU00175"/>
    </source>
</evidence>
<dbReference type="GO" id="GO:0008270">
    <property type="term" value="F:zinc ion binding"/>
    <property type="evidence" value="ECO:0007669"/>
    <property type="project" value="UniProtKB-KW"/>
</dbReference>
<feature type="domain" description="RING-type" evidence="18">
    <location>
        <begin position="308"/>
        <end position="350"/>
    </location>
</feature>
<keyword evidence="6 16" id="KW-0812">Transmembrane</keyword>
<dbReference type="InterPro" id="IPR013083">
    <property type="entry name" value="Znf_RING/FYVE/PHD"/>
</dbReference>
<keyword evidence="5" id="KW-0808">Transferase</keyword>
<protein>
    <recommendedName>
        <fullName evidence="4">RING-type E3 ubiquitin transferase</fullName>
        <ecNumber evidence="4">2.3.2.27</ecNumber>
    </recommendedName>
</protein>
<dbReference type="SUPFAM" id="SSF57850">
    <property type="entry name" value="RING/U-box"/>
    <property type="match status" value="1"/>
</dbReference>
<evidence type="ECO:0000256" key="6">
    <source>
        <dbReference type="ARBA" id="ARBA00022692"/>
    </source>
</evidence>
<feature type="signal peptide" evidence="17">
    <location>
        <begin position="1"/>
        <end position="22"/>
    </location>
</feature>
<keyword evidence="11" id="KW-0862">Zinc</keyword>
<gene>
    <name evidence="19" type="ORF">QVD17_01906</name>
</gene>
<comment type="pathway">
    <text evidence="3">Protein modification; protein ubiquitination.</text>
</comment>
<evidence type="ECO:0000256" key="16">
    <source>
        <dbReference type="SAM" id="Phobius"/>
    </source>
</evidence>
<evidence type="ECO:0000256" key="9">
    <source>
        <dbReference type="ARBA" id="ARBA00022771"/>
    </source>
</evidence>
<keyword evidence="20" id="KW-1185">Reference proteome</keyword>
<dbReference type="GO" id="GO:0061630">
    <property type="term" value="F:ubiquitin protein ligase activity"/>
    <property type="evidence" value="ECO:0007669"/>
    <property type="project" value="UniProtKB-EC"/>
</dbReference>
<evidence type="ECO:0000256" key="13">
    <source>
        <dbReference type="ARBA" id="ARBA00023136"/>
    </source>
</evidence>
<evidence type="ECO:0000256" key="8">
    <source>
        <dbReference type="ARBA" id="ARBA00022729"/>
    </source>
</evidence>
<dbReference type="PROSITE" id="PS50089">
    <property type="entry name" value="ZF_RING_2"/>
    <property type="match status" value="1"/>
</dbReference>
<keyword evidence="8 17" id="KW-0732">Signal</keyword>
<dbReference type="InterPro" id="IPR001841">
    <property type="entry name" value="Znf_RING"/>
</dbReference>
<evidence type="ECO:0000259" key="18">
    <source>
        <dbReference type="PROSITE" id="PS50089"/>
    </source>
</evidence>
<dbReference type="GO" id="GO:0016020">
    <property type="term" value="C:membrane"/>
    <property type="evidence" value="ECO:0007669"/>
    <property type="project" value="UniProtKB-SubCell"/>
</dbReference>
<dbReference type="EMBL" id="JAUHHV010000001">
    <property type="protein sequence ID" value="KAK1436130.1"/>
    <property type="molecule type" value="Genomic_DNA"/>
</dbReference>
<evidence type="ECO:0000256" key="5">
    <source>
        <dbReference type="ARBA" id="ARBA00022679"/>
    </source>
</evidence>
<dbReference type="Pfam" id="PF13947">
    <property type="entry name" value="GUB_WAK_bind"/>
    <property type="match status" value="1"/>
</dbReference>
<evidence type="ECO:0000256" key="2">
    <source>
        <dbReference type="ARBA" id="ARBA00004167"/>
    </source>
</evidence>
<keyword evidence="12 16" id="KW-1133">Transmembrane helix</keyword>
<evidence type="ECO:0000256" key="12">
    <source>
        <dbReference type="ARBA" id="ARBA00022989"/>
    </source>
</evidence>
<proteinExistence type="inferred from homology"/>
<accession>A0AAD8L5N0</accession>
<evidence type="ECO:0000256" key="3">
    <source>
        <dbReference type="ARBA" id="ARBA00004906"/>
    </source>
</evidence>
<dbReference type="AlphaFoldDB" id="A0AAD8L5N0"/>
<dbReference type="InterPro" id="IPR046948">
    <property type="entry name" value="ATL20-22-like"/>
</dbReference>
<dbReference type="SMART" id="SM00184">
    <property type="entry name" value="RING"/>
    <property type="match status" value="1"/>
</dbReference>
<keyword evidence="10" id="KW-0833">Ubl conjugation pathway</keyword>
<evidence type="ECO:0000256" key="4">
    <source>
        <dbReference type="ARBA" id="ARBA00012483"/>
    </source>
</evidence>
<dbReference type="Gene3D" id="3.30.40.10">
    <property type="entry name" value="Zinc/RING finger domain, C3HC4 (zinc finger)"/>
    <property type="match status" value="1"/>
</dbReference>
<dbReference type="EC" id="2.3.2.27" evidence="4"/>
<sequence>MEKKHTPHLIFFSLLILKRISGDGDDCTPASCGPTEPQIRFPFRIIGRQPSSCGFSGFDVSCNKHNRTIIQFASSRSYIVNRINYASQVIHIDPNFCRREHISDFNVTDTPFDFGRVQRYTFYNCSVLSFGFMYPAAQLQCLRTGNYSVIAVPSGLILPGNKPPGCDAMKTISVAGRWNVGVRVELMLLWFTPYCRSCELEGRGCGLKNDDGQTFCHGSSRGISESAKYGLSLGIGLPASICIIGLAWYAASKVRDYSETRHQSIDFFSIAIFPRPPSTMGLDLPTIESYPVTVLGESCRLPSEDNTCAICLSEYKSKESLRMIPECNHYFHVECIDEWLRLNATCPVCRNSPES</sequence>
<dbReference type="PANTHER" id="PTHR46279">
    <property type="entry name" value="RING/U-BOX SUPERFAMILY PROTEIN"/>
    <property type="match status" value="1"/>
</dbReference>
<comment type="catalytic activity">
    <reaction evidence="1">
        <text>S-ubiquitinyl-[E2 ubiquitin-conjugating enzyme]-L-cysteine + [acceptor protein]-L-lysine = [E2 ubiquitin-conjugating enzyme]-L-cysteine + N(6)-ubiquitinyl-[acceptor protein]-L-lysine.</text>
        <dbReference type="EC" id="2.3.2.27"/>
    </reaction>
</comment>
<dbReference type="CDD" id="cd16461">
    <property type="entry name" value="RING-H2_EL5-like"/>
    <property type="match status" value="1"/>
</dbReference>
<keyword evidence="13 16" id="KW-0472">Membrane</keyword>
<feature type="chain" id="PRO_5042172396" description="RING-type E3 ubiquitin transferase" evidence="17">
    <location>
        <begin position="23"/>
        <end position="355"/>
    </location>
</feature>